<accession>C9RD91</accession>
<evidence type="ECO:0000256" key="3">
    <source>
        <dbReference type="ARBA" id="ARBA00022741"/>
    </source>
</evidence>
<dbReference type="STRING" id="429009.Adeg_1092"/>
<dbReference type="Proteomes" id="UP000002620">
    <property type="component" value="Chromosome"/>
</dbReference>
<dbReference type="InterPro" id="IPR014016">
    <property type="entry name" value="UvrD-like_ATP-bd"/>
</dbReference>
<evidence type="ECO:0000256" key="12">
    <source>
        <dbReference type="ARBA" id="ARBA00048988"/>
    </source>
</evidence>
<dbReference type="Gene3D" id="1.10.10.160">
    <property type="match status" value="1"/>
</dbReference>
<dbReference type="Pfam" id="PF13361">
    <property type="entry name" value="UvrD_C"/>
    <property type="match status" value="2"/>
</dbReference>
<dbReference type="InterPro" id="IPR014017">
    <property type="entry name" value="DNA_helicase_UvrD-like_C"/>
</dbReference>
<dbReference type="PANTHER" id="PTHR11070">
    <property type="entry name" value="UVRD / RECB / PCRA DNA HELICASE FAMILY MEMBER"/>
    <property type="match status" value="1"/>
</dbReference>
<feature type="domain" description="UvrD-like helicase ATP-binding" evidence="14">
    <location>
        <begin position="5"/>
        <end position="284"/>
    </location>
</feature>
<evidence type="ECO:0000256" key="8">
    <source>
        <dbReference type="ARBA" id="ARBA00023235"/>
    </source>
</evidence>
<dbReference type="GO" id="GO:0003677">
    <property type="term" value="F:DNA binding"/>
    <property type="evidence" value="ECO:0007669"/>
    <property type="project" value="UniProtKB-KW"/>
</dbReference>
<evidence type="ECO:0000256" key="6">
    <source>
        <dbReference type="ARBA" id="ARBA00022840"/>
    </source>
</evidence>
<evidence type="ECO:0000256" key="4">
    <source>
        <dbReference type="ARBA" id="ARBA00022801"/>
    </source>
</evidence>
<sequence>MDWLKELNPEQRAAVEHGEGPLLVLAGAGSGKTRVLTYRIAYLITYRGVPPEAILALTFTNKAAEEMRARVTSLLPREAEDLWVMTFHAACARLLRQEIHHLGRDRDFAIYDEDDRRALMRECLRELDLDEQRFPPAGIIGAISWAKNWLVTPEIMAERARSIYEEKVAKIFALYQQKLRQYNALDFDDLLVEAVRLFREHPEVLARWQRRFRYILVDEYQDTNHAQYVWLNLLAQGHRNITVVGDPDQAIYGWRGADIRNILSFERDYPEARVIKLEKNYRSTAPILALADEIIKYNQLRKEKVLRPVKPGGELPVVYVATDEVGEANFVAETIKRLRASHGYSWRDFAVLYRTNAQSRVLEEVFLVAGIPYFIVGGVQFYARKEIKDVLAYLRLVVNPADALSLKRVINVPPRGIGEGYYNRLLNFASSQGLSPALALLQAEDIPGLPRRVKAAMRELGELLTELRSRAMGPVKPLVEEILSRTGYRTHLLKEGTPEALARLENLQELISVAWEFDMEVGGNLSDFLASIALFSEVDKYDPETDAVVLMTLHSAKGLEFPVVFLVGMEEGLFPHARCLGDRAALEEERRLCYVGITRAKERLYLVRSQERRLYGEARANPPSRFLREIPAELYELYSPPPVPACSERAAEDLEPGDRVRHRKWGEGTVVEVKGEGEERQVTVNFPSVGIKTLLLAYAPLERLAEE</sequence>
<dbReference type="CDD" id="cd17932">
    <property type="entry name" value="DEXQc_UvrD"/>
    <property type="match status" value="1"/>
</dbReference>
<dbReference type="SUPFAM" id="SSF52540">
    <property type="entry name" value="P-loop containing nucleoside triphosphate hydrolases"/>
    <property type="match status" value="1"/>
</dbReference>
<feature type="binding site" evidence="13">
    <location>
        <begin position="26"/>
        <end position="33"/>
    </location>
    <ligand>
        <name>ATP</name>
        <dbReference type="ChEBI" id="CHEBI:30616"/>
    </ligand>
</feature>
<evidence type="ECO:0000313" key="16">
    <source>
        <dbReference type="EMBL" id="ACX52218.1"/>
    </source>
</evidence>
<dbReference type="FunFam" id="1.10.10.160:FF:000001">
    <property type="entry name" value="ATP-dependent DNA helicase"/>
    <property type="match status" value="1"/>
</dbReference>
<feature type="domain" description="UvrD-like helicase C-terminal" evidence="15">
    <location>
        <begin position="285"/>
        <end position="558"/>
    </location>
</feature>
<dbReference type="InterPro" id="IPR027417">
    <property type="entry name" value="P-loop_NTPase"/>
</dbReference>
<evidence type="ECO:0000256" key="10">
    <source>
        <dbReference type="ARBA" id="ARBA00034808"/>
    </source>
</evidence>
<dbReference type="GO" id="GO:0000725">
    <property type="term" value="P:recombinational repair"/>
    <property type="evidence" value="ECO:0007669"/>
    <property type="project" value="TreeGrafter"/>
</dbReference>
<keyword evidence="17" id="KW-1185">Reference proteome</keyword>
<dbReference type="GO" id="GO:0005524">
    <property type="term" value="F:ATP binding"/>
    <property type="evidence" value="ECO:0007669"/>
    <property type="project" value="UniProtKB-UniRule"/>
</dbReference>
<evidence type="ECO:0000259" key="14">
    <source>
        <dbReference type="PROSITE" id="PS51198"/>
    </source>
</evidence>
<evidence type="ECO:0000256" key="11">
    <source>
        <dbReference type="ARBA" id="ARBA00034900"/>
    </source>
</evidence>
<dbReference type="KEGG" id="adg:Adeg_1092"/>
<evidence type="ECO:0000256" key="5">
    <source>
        <dbReference type="ARBA" id="ARBA00022806"/>
    </source>
</evidence>
<name>C9RD91_AMMDK</name>
<dbReference type="Pfam" id="PF21196">
    <property type="entry name" value="PcrA_UvrD_tudor"/>
    <property type="match status" value="1"/>
</dbReference>
<comment type="catalytic activity">
    <reaction evidence="12">
        <text>ATP + H2O = ADP + phosphate + H(+)</text>
        <dbReference type="Rhea" id="RHEA:13065"/>
        <dbReference type="ChEBI" id="CHEBI:15377"/>
        <dbReference type="ChEBI" id="CHEBI:15378"/>
        <dbReference type="ChEBI" id="CHEBI:30616"/>
        <dbReference type="ChEBI" id="CHEBI:43474"/>
        <dbReference type="ChEBI" id="CHEBI:456216"/>
        <dbReference type="EC" id="5.6.2.4"/>
    </reaction>
</comment>
<dbReference type="GO" id="GO:0033202">
    <property type="term" value="C:DNA helicase complex"/>
    <property type="evidence" value="ECO:0007669"/>
    <property type="project" value="TreeGrafter"/>
</dbReference>
<dbReference type="GO" id="GO:0009314">
    <property type="term" value="P:response to radiation"/>
    <property type="evidence" value="ECO:0007669"/>
    <property type="project" value="UniProtKB-ARBA"/>
</dbReference>
<evidence type="ECO:0000256" key="7">
    <source>
        <dbReference type="ARBA" id="ARBA00023125"/>
    </source>
</evidence>
<dbReference type="eggNOG" id="COG0210">
    <property type="taxonomic scope" value="Bacteria"/>
</dbReference>
<dbReference type="Pfam" id="PF00580">
    <property type="entry name" value="UvrD-helicase"/>
    <property type="match status" value="1"/>
</dbReference>
<keyword evidence="8" id="KW-0413">Isomerase</keyword>
<dbReference type="GO" id="GO:0016887">
    <property type="term" value="F:ATP hydrolysis activity"/>
    <property type="evidence" value="ECO:0007669"/>
    <property type="project" value="RHEA"/>
</dbReference>
<dbReference type="PANTHER" id="PTHR11070:SF2">
    <property type="entry name" value="ATP-DEPENDENT DNA HELICASE SRS2"/>
    <property type="match status" value="1"/>
</dbReference>
<dbReference type="Gene3D" id="3.40.50.300">
    <property type="entry name" value="P-loop containing nucleotide triphosphate hydrolases"/>
    <property type="match status" value="2"/>
</dbReference>
<protein>
    <recommendedName>
        <fullName evidence="2">ATP-dependent DNA helicase PcrA</fullName>
        <ecNumber evidence="10">5.6.2.4</ecNumber>
    </recommendedName>
    <alternativeName>
        <fullName evidence="11">DNA 3'-5' helicase PcrA</fullName>
    </alternativeName>
</protein>
<dbReference type="PROSITE" id="PS51198">
    <property type="entry name" value="UVRD_HELICASE_ATP_BIND"/>
    <property type="match status" value="1"/>
</dbReference>
<evidence type="ECO:0000256" key="2">
    <source>
        <dbReference type="ARBA" id="ARBA00014807"/>
    </source>
</evidence>
<keyword evidence="5 13" id="KW-0347">Helicase</keyword>
<gene>
    <name evidence="16" type="ordered locus">Adeg_1092</name>
</gene>
<organism evidence="16 17">
    <name type="scientific">Ammonifex degensii (strain DSM 10501 / KC4)</name>
    <dbReference type="NCBI Taxonomy" id="429009"/>
    <lineage>
        <taxon>Bacteria</taxon>
        <taxon>Bacillati</taxon>
        <taxon>Bacillota</taxon>
        <taxon>Clostridia</taxon>
        <taxon>Thermoanaerobacterales</taxon>
        <taxon>Thermoanaerobacteraceae</taxon>
        <taxon>Ammonifex</taxon>
    </lineage>
</organism>
<dbReference type="HOGENOM" id="CLU_004585_5_2_9"/>
<dbReference type="InterPro" id="IPR013986">
    <property type="entry name" value="DExx_box_DNA_helicase_dom_sf"/>
</dbReference>
<evidence type="ECO:0000256" key="13">
    <source>
        <dbReference type="PROSITE-ProRule" id="PRU00560"/>
    </source>
</evidence>
<evidence type="ECO:0000313" key="17">
    <source>
        <dbReference type="Proteomes" id="UP000002620"/>
    </source>
</evidence>
<keyword evidence="4 13" id="KW-0378">Hydrolase</keyword>
<comment type="similarity">
    <text evidence="1">Belongs to the helicase family. UvrD subfamily.</text>
</comment>
<dbReference type="EMBL" id="CP001785">
    <property type="protein sequence ID" value="ACX52218.1"/>
    <property type="molecule type" value="Genomic_DNA"/>
</dbReference>
<evidence type="ECO:0000256" key="1">
    <source>
        <dbReference type="ARBA" id="ARBA00009922"/>
    </source>
</evidence>
<proteinExistence type="inferred from homology"/>
<dbReference type="InterPro" id="IPR000212">
    <property type="entry name" value="DNA_helicase_UvrD/REP"/>
</dbReference>
<dbReference type="PROSITE" id="PS51217">
    <property type="entry name" value="UVRD_HELICASE_CTER"/>
    <property type="match status" value="1"/>
</dbReference>
<keyword evidence="7" id="KW-0238">DNA-binding</keyword>
<dbReference type="FunFam" id="1.10.486.10:FF:000003">
    <property type="entry name" value="ATP-dependent DNA helicase"/>
    <property type="match status" value="1"/>
</dbReference>
<dbReference type="AlphaFoldDB" id="C9RD91"/>
<dbReference type="CDD" id="cd18807">
    <property type="entry name" value="SF1_C_UvrD"/>
    <property type="match status" value="1"/>
</dbReference>
<keyword evidence="6 13" id="KW-0067">ATP-binding</keyword>
<dbReference type="RefSeq" id="WP_015739095.1">
    <property type="nucleotide sequence ID" value="NC_013385.1"/>
</dbReference>
<comment type="catalytic activity">
    <reaction evidence="9">
        <text>Couples ATP hydrolysis with the unwinding of duplex DNA by translocating in the 3'-5' direction.</text>
        <dbReference type="EC" id="5.6.2.4"/>
    </reaction>
</comment>
<dbReference type="EC" id="5.6.2.4" evidence="10"/>
<dbReference type="Gene3D" id="1.10.486.10">
    <property type="entry name" value="PCRA, domain 4"/>
    <property type="match status" value="1"/>
</dbReference>
<dbReference type="OrthoDB" id="9810135at2"/>
<keyword evidence="3 13" id="KW-0547">Nucleotide-binding</keyword>
<reference evidence="16 17" key="1">
    <citation type="submission" date="2009-10" db="EMBL/GenBank/DDBJ databases">
        <title>Complete sequence of chromosome of Ammonifex degensii KC4.</title>
        <authorList>
            <consortium name="US DOE Joint Genome Institute"/>
            <person name="Kerfeld C."/>
            <person name="Goodner B."/>
            <person name="Huber H."/>
            <person name="Stetter K."/>
            <person name="Lucas S."/>
            <person name="Copeland A."/>
            <person name="Lapidus A."/>
            <person name="Glavina del Rio T."/>
            <person name="Dalin E."/>
            <person name="Tice H."/>
            <person name="Bruce D."/>
            <person name="Goodwin L."/>
            <person name="Pitluck S."/>
            <person name="Saunders E."/>
            <person name="Brettin T."/>
            <person name="Detter J.C."/>
            <person name="Han C."/>
            <person name="Larimer F."/>
            <person name="Land M."/>
            <person name="Hauser L."/>
            <person name="Kyrpides N."/>
            <person name="Ovchinnikova G."/>
            <person name="Richardson P."/>
        </authorList>
    </citation>
    <scope>NUCLEOTIDE SEQUENCE [LARGE SCALE GENOMIC DNA]</scope>
    <source>
        <strain evidence="17">DSM 10501 / KC4</strain>
    </source>
</reference>
<evidence type="ECO:0000259" key="15">
    <source>
        <dbReference type="PROSITE" id="PS51217"/>
    </source>
</evidence>
<dbReference type="GO" id="GO:0043138">
    <property type="term" value="F:3'-5' DNA helicase activity"/>
    <property type="evidence" value="ECO:0007669"/>
    <property type="project" value="UniProtKB-EC"/>
</dbReference>
<evidence type="ECO:0000256" key="9">
    <source>
        <dbReference type="ARBA" id="ARBA00034617"/>
    </source>
</evidence>
<dbReference type="GO" id="GO:0005829">
    <property type="term" value="C:cytosol"/>
    <property type="evidence" value="ECO:0007669"/>
    <property type="project" value="TreeGrafter"/>
</dbReference>